<accession>A0ABW9JM63</accession>
<evidence type="ECO:0000313" key="2">
    <source>
        <dbReference type="Proteomes" id="UP001517367"/>
    </source>
</evidence>
<evidence type="ECO:0000313" key="1">
    <source>
        <dbReference type="EMBL" id="MFN0292769.1"/>
    </source>
</evidence>
<dbReference type="NCBIfam" id="NF046080">
    <property type="entry name" value="PID_CTERM"/>
    <property type="match status" value="1"/>
</dbReference>
<dbReference type="InterPro" id="IPR058207">
    <property type="entry name" value="PID_CTERM"/>
</dbReference>
<reference evidence="1 2" key="1">
    <citation type="submission" date="2024-12" db="EMBL/GenBank/DDBJ databases">
        <authorList>
            <person name="Hu S."/>
        </authorList>
    </citation>
    <scope>NUCLEOTIDE SEQUENCE [LARGE SCALE GENOMIC DNA]</scope>
    <source>
        <strain evidence="1 2">P-25</strain>
    </source>
</reference>
<dbReference type="Proteomes" id="UP001517367">
    <property type="component" value="Unassembled WGS sequence"/>
</dbReference>
<name>A0ABW9JM63_9SPHI</name>
<gene>
    <name evidence="1" type="ORF">E5L68_015330</name>
</gene>
<comment type="caution">
    <text evidence="1">The sequence shown here is derived from an EMBL/GenBank/DDBJ whole genome shotgun (WGS) entry which is preliminary data.</text>
</comment>
<sequence length="66" mass="7087">MISCSVYKTYAQGPCDPFDPEPGCDEYNPDDVPIDGGASVLIAAGVAYGLKKAYDKRKQNKETDVA</sequence>
<organism evidence="1 2">
    <name type="scientific">Pedobacter helvus</name>
    <dbReference type="NCBI Taxonomy" id="2563444"/>
    <lineage>
        <taxon>Bacteria</taxon>
        <taxon>Pseudomonadati</taxon>
        <taxon>Bacteroidota</taxon>
        <taxon>Sphingobacteriia</taxon>
        <taxon>Sphingobacteriales</taxon>
        <taxon>Sphingobacteriaceae</taxon>
        <taxon>Pedobacter</taxon>
    </lineage>
</organism>
<protein>
    <submittedName>
        <fullName evidence="1">PID-CTERM protein-sorting domain-containing protein</fullName>
    </submittedName>
</protein>
<dbReference type="EMBL" id="SRMP02000034">
    <property type="protein sequence ID" value="MFN0292769.1"/>
    <property type="molecule type" value="Genomic_DNA"/>
</dbReference>
<keyword evidence="2" id="KW-1185">Reference proteome</keyword>
<dbReference type="RefSeq" id="WP_138728725.1">
    <property type="nucleotide sequence ID" value="NZ_SRMP02000034.1"/>
</dbReference>
<proteinExistence type="predicted"/>